<dbReference type="Proteomes" id="UP001600165">
    <property type="component" value="Unassembled WGS sequence"/>
</dbReference>
<sequence>MAIVGSLLHGSTTSLAQLSPVTEPIQNQAAYSYRDPANGYTFTGVSGGTALTSTALVDPLGQILGCDGNPLPNYAGFSIALYEPDASGIELGNLLTLTPTEFPDITGNGVAGGKAPNVDNVNPFSLTNADAGQYNFLFDPDANLISPVNAGLQQTSVGAQYILVVRSPSDSGLPERRVLLEILNSTGGVNNSIVRYRATALDGQPLSATGGIQVTDTVVEVLNAETQGLNLFSLALGVMLCKNNQLEITKTADRAAAQPGDTAVYRLTLRNLSEVPLDAVSASDQLPFGFRFLPESVRGEINGQIVPIEATASRDGHTVVFSTPVQLPTNGVLNLVYALQITPDARRGTGRNSAIANAARTDNDFVLQDGPVSHLMRLEAGILSDCGTLIGRVFVDKNFDGEQQPGEPGLPNAVVFLDDGNRIVTDANGLFSVANMLPGRRSGTLDLSSLPGYTLAPNLYVRERNSQSRLVNLAPGGMVRMNFAVTPAAQQEAQ</sequence>
<dbReference type="RefSeq" id="WP_377966169.1">
    <property type="nucleotide sequence ID" value="NZ_JBHZOL010000086.1"/>
</dbReference>
<keyword evidence="3" id="KW-1185">Reference proteome</keyword>
<dbReference type="Pfam" id="PF01345">
    <property type="entry name" value="DUF11"/>
    <property type="match status" value="1"/>
</dbReference>
<dbReference type="EMBL" id="JBHZOL010000086">
    <property type="protein sequence ID" value="MFE4107449.1"/>
    <property type="molecule type" value="Genomic_DNA"/>
</dbReference>
<reference evidence="2 3" key="1">
    <citation type="submission" date="2024-10" db="EMBL/GenBank/DDBJ databases">
        <authorList>
            <person name="Ratan Roy A."/>
            <person name="Morales Sandoval P.H."/>
            <person name="De Los Santos Villalobos S."/>
            <person name="Chakraborty S."/>
            <person name="Mukherjee J."/>
        </authorList>
    </citation>
    <scope>NUCLEOTIDE SEQUENCE [LARGE SCALE GENOMIC DNA]</scope>
    <source>
        <strain evidence="2 3">S1</strain>
    </source>
</reference>
<protein>
    <recommendedName>
        <fullName evidence="1">DUF11 domain-containing protein</fullName>
    </recommendedName>
</protein>
<name>A0ABW6IGV7_9CYAN</name>
<proteinExistence type="predicted"/>
<gene>
    <name evidence="2" type="ORF">ACFVKH_14240</name>
</gene>
<comment type="caution">
    <text evidence="2">The sequence shown here is derived from an EMBL/GenBank/DDBJ whole genome shotgun (WGS) entry which is preliminary data.</text>
</comment>
<dbReference type="NCBIfam" id="TIGR01451">
    <property type="entry name" value="B_ant_repeat"/>
    <property type="match status" value="1"/>
</dbReference>
<feature type="domain" description="DUF11" evidence="1">
    <location>
        <begin position="246"/>
        <end position="344"/>
    </location>
</feature>
<dbReference type="InterPro" id="IPR013783">
    <property type="entry name" value="Ig-like_fold"/>
</dbReference>
<dbReference type="Gene3D" id="2.60.40.10">
    <property type="entry name" value="Immunoglobulins"/>
    <property type="match status" value="1"/>
</dbReference>
<dbReference type="InterPro" id="IPR047589">
    <property type="entry name" value="DUF11_rpt"/>
</dbReference>
<organism evidence="2 3">
    <name type="scientific">Almyronema epifaneia S1</name>
    <dbReference type="NCBI Taxonomy" id="2991925"/>
    <lineage>
        <taxon>Bacteria</taxon>
        <taxon>Bacillati</taxon>
        <taxon>Cyanobacteriota</taxon>
        <taxon>Cyanophyceae</taxon>
        <taxon>Nodosilineales</taxon>
        <taxon>Nodosilineaceae</taxon>
        <taxon>Almyronema</taxon>
        <taxon>Almyronema epifaneia</taxon>
    </lineage>
</organism>
<evidence type="ECO:0000313" key="3">
    <source>
        <dbReference type="Proteomes" id="UP001600165"/>
    </source>
</evidence>
<evidence type="ECO:0000259" key="1">
    <source>
        <dbReference type="Pfam" id="PF01345"/>
    </source>
</evidence>
<evidence type="ECO:0000313" key="2">
    <source>
        <dbReference type="EMBL" id="MFE4107449.1"/>
    </source>
</evidence>
<dbReference type="SUPFAM" id="SSF117074">
    <property type="entry name" value="Hypothetical protein PA1324"/>
    <property type="match status" value="1"/>
</dbReference>
<accession>A0ABW6IGV7</accession>
<dbReference type="InterPro" id="IPR001434">
    <property type="entry name" value="OmcB-like_DUF11"/>
</dbReference>